<comment type="similarity">
    <text evidence="5 14 16">Belongs to the RNase HII family.</text>
</comment>
<evidence type="ECO:0000256" key="8">
    <source>
        <dbReference type="ARBA" id="ARBA00022490"/>
    </source>
</evidence>
<feature type="binding site" evidence="14 15">
    <location>
        <position position="28"/>
    </location>
    <ligand>
        <name>a divalent metal cation</name>
        <dbReference type="ChEBI" id="CHEBI:60240"/>
    </ligand>
</feature>
<dbReference type="HAMAP" id="MF_00052_B">
    <property type="entry name" value="RNase_HII_B"/>
    <property type="match status" value="1"/>
</dbReference>
<gene>
    <name evidence="14" type="primary">rnhB</name>
    <name evidence="18" type="ORF">EQF91_01990</name>
</gene>
<keyword evidence="8 14" id="KW-0963">Cytoplasm</keyword>
<comment type="subcellular location">
    <subcellularLocation>
        <location evidence="4 14">Cytoplasm</location>
    </subcellularLocation>
</comment>
<keyword evidence="9 14" id="KW-0540">Nuclease</keyword>
<evidence type="ECO:0000256" key="12">
    <source>
        <dbReference type="ARBA" id="ARBA00022801"/>
    </source>
</evidence>
<dbReference type="InterPro" id="IPR012337">
    <property type="entry name" value="RNaseH-like_sf"/>
</dbReference>
<feature type="binding site" evidence="14 15">
    <location>
        <position position="27"/>
    </location>
    <ligand>
        <name>a divalent metal cation</name>
        <dbReference type="ChEBI" id="CHEBI:60240"/>
    </ligand>
</feature>
<dbReference type="PANTHER" id="PTHR10954">
    <property type="entry name" value="RIBONUCLEASE H2 SUBUNIT A"/>
    <property type="match status" value="1"/>
</dbReference>
<dbReference type="RefSeq" id="WP_134711624.1">
    <property type="nucleotide sequence ID" value="NZ_CP119081.1"/>
</dbReference>
<protein>
    <recommendedName>
        <fullName evidence="7 14">Ribonuclease HII</fullName>
        <shortName evidence="14">RNase HII</shortName>
        <ecNumber evidence="6 14">3.1.26.4</ecNumber>
    </recommendedName>
</protein>
<dbReference type="CDD" id="cd07182">
    <property type="entry name" value="RNase_HII_bacteria_HII_like"/>
    <property type="match status" value="1"/>
</dbReference>
<comment type="catalytic activity">
    <reaction evidence="1 14 15 16">
        <text>Endonucleolytic cleavage to 5'-phosphomonoester.</text>
        <dbReference type="EC" id="3.1.26.4"/>
    </reaction>
</comment>
<reference evidence="18 19" key="1">
    <citation type="submission" date="2019-01" db="EMBL/GenBank/DDBJ databases">
        <title>Draft Genome Sequences of Helcococcus ovis Strains Isolated from the Uterus and Vagina of Dairy Cows with Metritis.</title>
        <authorList>
            <person name="Cunha F."/>
            <person name="Jeon S.J."/>
            <person name="Kutzer P."/>
            <person name="Galvao K.N."/>
        </authorList>
    </citation>
    <scope>NUCLEOTIDE SEQUENCE [LARGE SCALE GENOMIC DNA]</scope>
    <source>
        <strain evidence="18 19">KG-37</strain>
    </source>
</reference>
<evidence type="ECO:0000256" key="13">
    <source>
        <dbReference type="ARBA" id="ARBA00023211"/>
    </source>
</evidence>
<evidence type="ECO:0000256" key="6">
    <source>
        <dbReference type="ARBA" id="ARBA00012180"/>
    </source>
</evidence>
<dbReference type="GO" id="GO:0005737">
    <property type="term" value="C:cytoplasm"/>
    <property type="evidence" value="ECO:0007669"/>
    <property type="project" value="UniProtKB-SubCell"/>
</dbReference>
<dbReference type="GeneID" id="97030804"/>
<keyword evidence="11 14" id="KW-0255">Endonuclease</keyword>
<dbReference type="SUPFAM" id="SSF53098">
    <property type="entry name" value="Ribonuclease H-like"/>
    <property type="match status" value="1"/>
</dbReference>
<evidence type="ECO:0000313" key="18">
    <source>
        <dbReference type="EMBL" id="TFF67148.1"/>
    </source>
</evidence>
<evidence type="ECO:0000256" key="14">
    <source>
        <dbReference type="HAMAP-Rule" id="MF_00052"/>
    </source>
</evidence>
<evidence type="ECO:0000256" key="5">
    <source>
        <dbReference type="ARBA" id="ARBA00007383"/>
    </source>
</evidence>
<dbReference type="InterPro" id="IPR022898">
    <property type="entry name" value="RNase_HII"/>
</dbReference>
<comment type="cofactor">
    <cofactor evidence="2">
        <name>Mg(2+)</name>
        <dbReference type="ChEBI" id="CHEBI:18420"/>
    </cofactor>
</comment>
<feature type="binding site" evidence="15">
    <location>
        <position position="124"/>
    </location>
    <ligand>
        <name>a divalent metal cation</name>
        <dbReference type="ChEBI" id="CHEBI:60240"/>
    </ligand>
</feature>
<name>A0A4R9C499_9FIRM</name>
<dbReference type="Pfam" id="PF01351">
    <property type="entry name" value="RNase_HII"/>
    <property type="match status" value="1"/>
</dbReference>
<keyword evidence="12 14" id="KW-0378">Hydrolase</keyword>
<evidence type="ECO:0000256" key="1">
    <source>
        <dbReference type="ARBA" id="ARBA00000077"/>
    </source>
</evidence>
<evidence type="ECO:0000256" key="15">
    <source>
        <dbReference type="PROSITE-ProRule" id="PRU01319"/>
    </source>
</evidence>
<evidence type="ECO:0000256" key="16">
    <source>
        <dbReference type="RuleBase" id="RU003515"/>
    </source>
</evidence>
<accession>A0A4R9C499</accession>
<evidence type="ECO:0000313" key="19">
    <source>
        <dbReference type="Proteomes" id="UP000297454"/>
    </source>
</evidence>
<dbReference type="GO" id="GO:0003723">
    <property type="term" value="F:RNA binding"/>
    <property type="evidence" value="ECO:0007669"/>
    <property type="project" value="UniProtKB-UniRule"/>
</dbReference>
<dbReference type="GO" id="GO:0032299">
    <property type="term" value="C:ribonuclease H2 complex"/>
    <property type="evidence" value="ECO:0007669"/>
    <property type="project" value="TreeGrafter"/>
</dbReference>
<comment type="caution">
    <text evidence="14">Lacks conserved residue(s) required for the propagation of feature annotation.</text>
</comment>
<dbReference type="OrthoDB" id="9803420at2"/>
<evidence type="ECO:0000256" key="11">
    <source>
        <dbReference type="ARBA" id="ARBA00022759"/>
    </source>
</evidence>
<dbReference type="GO" id="GO:0030145">
    <property type="term" value="F:manganese ion binding"/>
    <property type="evidence" value="ECO:0007669"/>
    <property type="project" value="UniProtKB-UniRule"/>
</dbReference>
<comment type="cofactor">
    <cofactor evidence="14 15">
        <name>Mn(2+)</name>
        <dbReference type="ChEBI" id="CHEBI:29035"/>
    </cofactor>
    <cofactor evidence="14 15">
        <name>Mg(2+)</name>
        <dbReference type="ChEBI" id="CHEBI:18420"/>
    </cofactor>
    <text evidence="14 15">Manganese or magnesium. Binds 1 divalent metal ion per monomer in the absence of substrate. May bind a second metal ion after substrate binding.</text>
</comment>
<dbReference type="EC" id="3.1.26.4" evidence="6 14"/>
<proteinExistence type="inferred from homology"/>
<keyword evidence="10 14" id="KW-0479">Metal-binding</keyword>
<comment type="caution">
    <text evidence="18">The sequence shown here is derived from an EMBL/GenBank/DDBJ whole genome shotgun (WGS) entry which is preliminary data.</text>
</comment>
<dbReference type="Proteomes" id="UP000297454">
    <property type="component" value="Unassembled WGS sequence"/>
</dbReference>
<evidence type="ECO:0000259" key="17">
    <source>
        <dbReference type="PROSITE" id="PS51975"/>
    </source>
</evidence>
<feature type="domain" description="RNase H type-2" evidence="17">
    <location>
        <begin position="21"/>
        <end position="214"/>
    </location>
</feature>
<dbReference type="PROSITE" id="PS51975">
    <property type="entry name" value="RNASE_H_2"/>
    <property type="match status" value="1"/>
</dbReference>
<dbReference type="GO" id="GO:0004523">
    <property type="term" value="F:RNA-DNA hybrid ribonuclease activity"/>
    <property type="evidence" value="ECO:0007669"/>
    <property type="project" value="UniProtKB-UniRule"/>
</dbReference>
<dbReference type="AlphaFoldDB" id="A0A4R9C499"/>
<dbReference type="InterPro" id="IPR024567">
    <property type="entry name" value="RNase_HII/HIII_dom"/>
</dbReference>
<dbReference type="PANTHER" id="PTHR10954:SF18">
    <property type="entry name" value="RIBONUCLEASE HII"/>
    <property type="match status" value="1"/>
</dbReference>
<sequence>MKIKLKRDQLDILIEKSKNYTNICGVDEVGRGPIAGPVVSCAVIMGENHIEGVKDSKKLTDKKRRLLAKDIFENAIAVGYGVVDNYVIDEINIRQASLLAMKNAVENMKDKDGNHIKANLILIDAELIDSDIDQIGIISGDDLVYEISCASILAKIYRDDMMIEYSKKYPEYMFEAHKGYGTKKHYEVIDSNGITDIHRKSFMKKYYEQANGKTGRGNSL</sequence>
<dbReference type="Gene3D" id="3.30.420.10">
    <property type="entry name" value="Ribonuclease H-like superfamily/Ribonuclease H"/>
    <property type="match status" value="1"/>
</dbReference>
<keyword evidence="19" id="KW-1185">Reference proteome</keyword>
<evidence type="ECO:0000256" key="3">
    <source>
        <dbReference type="ARBA" id="ARBA00004065"/>
    </source>
</evidence>
<dbReference type="InterPro" id="IPR001352">
    <property type="entry name" value="RNase_HII/HIII"/>
</dbReference>
<dbReference type="InterPro" id="IPR036397">
    <property type="entry name" value="RNaseH_sf"/>
</dbReference>
<dbReference type="GO" id="GO:0043137">
    <property type="term" value="P:DNA replication, removal of RNA primer"/>
    <property type="evidence" value="ECO:0007669"/>
    <property type="project" value="TreeGrafter"/>
</dbReference>
<dbReference type="EMBL" id="SCFR01000004">
    <property type="protein sequence ID" value="TFF67148.1"/>
    <property type="molecule type" value="Genomic_DNA"/>
</dbReference>
<dbReference type="GO" id="GO:0006298">
    <property type="term" value="P:mismatch repair"/>
    <property type="evidence" value="ECO:0007669"/>
    <property type="project" value="TreeGrafter"/>
</dbReference>
<organism evidence="18 19">
    <name type="scientific">Helcococcus ovis</name>
    <dbReference type="NCBI Taxonomy" id="72026"/>
    <lineage>
        <taxon>Bacteria</taxon>
        <taxon>Bacillati</taxon>
        <taxon>Bacillota</taxon>
        <taxon>Tissierellia</taxon>
        <taxon>Tissierellales</taxon>
        <taxon>Peptoniphilaceae</taxon>
        <taxon>Helcococcus</taxon>
    </lineage>
</organism>
<evidence type="ECO:0000256" key="10">
    <source>
        <dbReference type="ARBA" id="ARBA00022723"/>
    </source>
</evidence>
<dbReference type="NCBIfam" id="NF000595">
    <property type="entry name" value="PRK00015.1-3"/>
    <property type="match status" value="1"/>
</dbReference>
<keyword evidence="13 14" id="KW-0464">Manganese</keyword>
<evidence type="ECO:0000256" key="2">
    <source>
        <dbReference type="ARBA" id="ARBA00001946"/>
    </source>
</evidence>
<evidence type="ECO:0000256" key="4">
    <source>
        <dbReference type="ARBA" id="ARBA00004496"/>
    </source>
</evidence>
<comment type="function">
    <text evidence="3 14 16">Endonuclease that specifically degrades the RNA of RNA-DNA hybrids.</text>
</comment>
<evidence type="ECO:0000256" key="9">
    <source>
        <dbReference type="ARBA" id="ARBA00022722"/>
    </source>
</evidence>
<evidence type="ECO:0000256" key="7">
    <source>
        <dbReference type="ARBA" id="ARBA00019179"/>
    </source>
</evidence>